<accession>A0A5K7ZZ99</accession>
<organism evidence="2 3">
    <name type="scientific">Desulfosarcina ovata subsp. sediminis</name>
    <dbReference type="NCBI Taxonomy" id="885957"/>
    <lineage>
        <taxon>Bacteria</taxon>
        <taxon>Pseudomonadati</taxon>
        <taxon>Thermodesulfobacteriota</taxon>
        <taxon>Desulfobacteria</taxon>
        <taxon>Desulfobacterales</taxon>
        <taxon>Desulfosarcinaceae</taxon>
        <taxon>Desulfosarcina</taxon>
    </lineage>
</organism>
<dbReference type="PANTHER" id="PTHR30203">
    <property type="entry name" value="OUTER MEMBRANE CATION EFFLUX PROTEIN"/>
    <property type="match status" value="1"/>
</dbReference>
<dbReference type="SUPFAM" id="SSF56954">
    <property type="entry name" value="Outer membrane efflux proteins (OEP)"/>
    <property type="match status" value="1"/>
</dbReference>
<proteinExistence type="inferred from homology"/>
<protein>
    <recommendedName>
        <fullName evidence="4">Outer membrane efflux protein</fullName>
    </recommendedName>
</protein>
<comment type="similarity">
    <text evidence="1">Belongs to the outer membrane factor (OMF) (TC 1.B.17) family.</text>
</comment>
<reference evidence="2 3" key="1">
    <citation type="submission" date="2019-11" db="EMBL/GenBank/DDBJ databases">
        <title>Comparative genomics of hydrocarbon-degrading Desulfosarcina strains.</title>
        <authorList>
            <person name="Watanabe M."/>
            <person name="Kojima H."/>
            <person name="Fukui M."/>
        </authorList>
    </citation>
    <scope>NUCLEOTIDE SEQUENCE [LARGE SCALE GENOMIC DNA]</scope>
    <source>
        <strain evidence="2 3">28bB2T</strain>
    </source>
</reference>
<evidence type="ECO:0000313" key="2">
    <source>
        <dbReference type="EMBL" id="BBO85587.1"/>
    </source>
</evidence>
<name>A0A5K7ZZ99_9BACT</name>
<dbReference type="AlphaFoldDB" id="A0A5K7ZZ99"/>
<evidence type="ECO:0000313" key="3">
    <source>
        <dbReference type="Proteomes" id="UP000425960"/>
    </source>
</evidence>
<gene>
    <name evidence="2" type="ORF">DSCO28_61530</name>
</gene>
<sequence>MVESNKKYYDFSESRYKNGVDTFLTVLSSQRSLLSSQQDVVSVKLGYLSNLVTLYKVLGGGQI</sequence>
<dbReference type="InterPro" id="IPR003423">
    <property type="entry name" value="OMP_efflux"/>
</dbReference>
<evidence type="ECO:0008006" key="4">
    <source>
        <dbReference type="Google" id="ProtNLM"/>
    </source>
</evidence>
<dbReference type="KEGG" id="dov:DSCO28_61530"/>
<dbReference type="Proteomes" id="UP000425960">
    <property type="component" value="Chromosome"/>
</dbReference>
<dbReference type="Pfam" id="PF02321">
    <property type="entry name" value="OEP"/>
    <property type="match status" value="1"/>
</dbReference>
<dbReference type="InterPro" id="IPR010131">
    <property type="entry name" value="MdtP/NodT-like"/>
</dbReference>
<evidence type="ECO:0000256" key="1">
    <source>
        <dbReference type="ARBA" id="ARBA00007613"/>
    </source>
</evidence>
<dbReference type="Gene3D" id="1.20.1600.10">
    <property type="entry name" value="Outer membrane efflux proteins (OEP)"/>
    <property type="match status" value="1"/>
</dbReference>
<dbReference type="PANTHER" id="PTHR30203:SF33">
    <property type="entry name" value="BLR4455 PROTEIN"/>
    <property type="match status" value="1"/>
</dbReference>
<dbReference type="GO" id="GO:0015562">
    <property type="term" value="F:efflux transmembrane transporter activity"/>
    <property type="evidence" value="ECO:0007669"/>
    <property type="project" value="InterPro"/>
</dbReference>
<dbReference type="EMBL" id="AP021876">
    <property type="protein sequence ID" value="BBO85587.1"/>
    <property type="molecule type" value="Genomic_DNA"/>
</dbReference>